<dbReference type="eggNOG" id="COG5545">
    <property type="taxonomic scope" value="Bacteria"/>
</dbReference>
<reference evidence="2 3" key="1">
    <citation type="submission" date="2014-01" db="EMBL/GenBank/DDBJ databases">
        <title>Roseivivax halodurans JCM 10272 Genome Sequencing.</title>
        <authorList>
            <person name="Lai Q."/>
            <person name="Li G."/>
            <person name="Shao Z."/>
        </authorList>
    </citation>
    <scope>NUCLEOTIDE SEQUENCE [LARGE SCALE GENOMIC DNA]</scope>
    <source>
        <strain evidence="2 3">JCM 10272</strain>
    </source>
</reference>
<dbReference type="EMBL" id="JALZ01000012">
    <property type="protein sequence ID" value="ETX14318.1"/>
    <property type="molecule type" value="Genomic_DNA"/>
</dbReference>
<name>X7EGT5_9RHOB</name>
<protein>
    <recommendedName>
        <fullName evidence="1">NrS-1 polymerase-like helicase domain-containing protein</fullName>
    </recommendedName>
</protein>
<dbReference type="InterPro" id="IPR045455">
    <property type="entry name" value="NrS-1_pol-like_helicase"/>
</dbReference>
<comment type="caution">
    <text evidence="2">The sequence shown here is derived from an EMBL/GenBank/DDBJ whole genome shotgun (WGS) entry which is preliminary data.</text>
</comment>
<sequence length="387" mass="43925">MFKDLASGREYTKQNFNDHFARYFKTPTSTALANKLLTQVTTTAYLPGVPDRFVATLERGMVLNTWVQSDLVAAHGDTSIIEEHLAYIIPEAVERDHVLDVLAHIVQKPGEKLCHCVLFVGGQGTGKSWFTNLIELLVGRHNTTKVDSDTLGSTFNARMGDKQVLFLEEVGLDDRAEAYNRLKMWITETSVTVEEKHQPRYEAQTPRLMLGFSNRAVPIKIEADDRRFMFIRAPETPRDQAYYTRLFGEGLEQAAGFLHRLLHRDISGFSAKARPPMTSLKAEVANASRPVVEVEVGEMIRNSEAPFDAELFQLSDLRWAVRERVNARANTSYNELGRVLRTHGYDQIGVQVRYKGRPYRLWGRSASEWFTATPDEVREYLASKPGL</sequence>
<gene>
    <name evidence="2" type="ORF">OCH239_04330</name>
</gene>
<evidence type="ECO:0000259" key="1">
    <source>
        <dbReference type="Pfam" id="PF19263"/>
    </source>
</evidence>
<keyword evidence="3" id="KW-1185">Reference proteome</keyword>
<organism evidence="2 3">
    <name type="scientific">Roseivivax halodurans JCM 10272</name>
    <dbReference type="NCBI Taxonomy" id="1449350"/>
    <lineage>
        <taxon>Bacteria</taxon>
        <taxon>Pseudomonadati</taxon>
        <taxon>Pseudomonadota</taxon>
        <taxon>Alphaproteobacteria</taxon>
        <taxon>Rhodobacterales</taxon>
        <taxon>Roseobacteraceae</taxon>
        <taxon>Roseivivax</taxon>
    </lineage>
</organism>
<evidence type="ECO:0000313" key="2">
    <source>
        <dbReference type="EMBL" id="ETX14318.1"/>
    </source>
</evidence>
<dbReference type="AlphaFoldDB" id="X7EGT5"/>
<evidence type="ECO:0000313" key="3">
    <source>
        <dbReference type="Proteomes" id="UP000022447"/>
    </source>
</evidence>
<dbReference type="Pfam" id="PF19263">
    <property type="entry name" value="DUF5906"/>
    <property type="match status" value="1"/>
</dbReference>
<proteinExistence type="predicted"/>
<dbReference type="Gene3D" id="3.40.50.300">
    <property type="entry name" value="P-loop containing nucleotide triphosphate hydrolases"/>
    <property type="match status" value="1"/>
</dbReference>
<dbReference type="SUPFAM" id="SSF52540">
    <property type="entry name" value="P-loop containing nucleoside triphosphate hydrolases"/>
    <property type="match status" value="1"/>
</dbReference>
<dbReference type="InterPro" id="IPR027417">
    <property type="entry name" value="P-loop_NTPase"/>
</dbReference>
<dbReference type="STRING" id="1449350.OCH239_04330"/>
<feature type="domain" description="NrS-1 polymerase-like helicase" evidence="1">
    <location>
        <begin position="119"/>
        <end position="227"/>
    </location>
</feature>
<dbReference type="Proteomes" id="UP000022447">
    <property type="component" value="Unassembled WGS sequence"/>
</dbReference>
<accession>X7EGT5</accession>